<keyword evidence="2" id="KW-1185">Reference proteome</keyword>
<dbReference type="EMBL" id="JAUKPO010000171">
    <property type="protein sequence ID" value="MDO1452003.1"/>
    <property type="molecule type" value="Genomic_DNA"/>
</dbReference>
<reference evidence="1" key="1">
    <citation type="submission" date="2023-07" db="EMBL/GenBank/DDBJ databases">
        <title>The genome sequence of Rhodocytophaga aerolata KACC 12507.</title>
        <authorList>
            <person name="Zhang X."/>
        </authorList>
    </citation>
    <scope>NUCLEOTIDE SEQUENCE</scope>
    <source>
        <strain evidence="1">KACC 12507</strain>
    </source>
</reference>
<evidence type="ECO:0000313" key="1">
    <source>
        <dbReference type="EMBL" id="MDO1452003.1"/>
    </source>
</evidence>
<organism evidence="1 2">
    <name type="scientific">Rhodocytophaga aerolata</name>
    <dbReference type="NCBI Taxonomy" id="455078"/>
    <lineage>
        <taxon>Bacteria</taxon>
        <taxon>Pseudomonadati</taxon>
        <taxon>Bacteroidota</taxon>
        <taxon>Cytophagia</taxon>
        <taxon>Cytophagales</taxon>
        <taxon>Rhodocytophagaceae</taxon>
        <taxon>Rhodocytophaga</taxon>
    </lineage>
</organism>
<gene>
    <name evidence="1" type="ORF">Q0590_37385</name>
</gene>
<protein>
    <submittedName>
        <fullName evidence="1">Uncharacterized protein</fullName>
    </submittedName>
</protein>
<dbReference type="Proteomes" id="UP001168528">
    <property type="component" value="Unassembled WGS sequence"/>
</dbReference>
<dbReference type="RefSeq" id="WP_302042794.1">
    <property type="nucleotide sequence ID" value="NZ_JAUKPO010000171.1"/>
</dbReference>
<accession>A0ABT8RKP0</accession>
<comment type="caution">
    <text evidence="1">The sequence shown here is derived from an EMBL/GenBank/DDBJ whole genome shotgun (WGS) entry which is preliminary data.</text>
</comment>
<sequence length="70" mass="8160">MQRFKKDKLSFLDTDSETVQRLKEECNILIEQYNTLENPLTDQGEQLAAQITTLIIKIKGLKESNFDKSR</sequence>
<name>A0ABT8RKP0_9BACT</name>
<evidence type="ECO:0000313" key="2">
    <source>
        <dbReference type="Proteomes" id="UP001168528"/>
    </source>
</evidence>
<proteinExistence type="predicted"/>